<comment type="caution">
    <text evidence="2">The sequence shown here is derived from an EMBL/GenBank/DDBJ whole genome shotgun (WGS) entry which is preliminary data.</text>
</comment>
<organism evidence="2 3">
    <name type="scientific">Pleuronectes platessa</name>
    <name type="common">European plaice</name>
    <dbReference type="NCBI Taxonomy" id="8262"/>
    <lineage>
        <taxon>Eukaryota</taxon>
        <taxon>Metazoa</taxon>
        <taxon>Chordata</taxon>
        <taxon>Craniata</taxon>
        <taxon>Vertebrata</taxon>
        <taxon>Euteleostomi</taxon>
        <taxon>Actinopterygii</taxon>
        <taxon>Neopterygii</taxon>
        <taxon>Teleostei</taxon>
        <taxon>Neoteleostei</taxon>
        <taxon>Acanthomorphata</taxon>
        <taxon>Carangaria</taxon>
        <taxon>Pleuronectiformes</taxon>
        <taxon>Pleuronectoidei</taxon>
        <taxon>Pleuronectidae</taxon>
        <taxon>Pleuronectes</taxon>
    </lineage>
</organism>
<accession>A0A9N7US84</accession>
<protein>
    <submittedName>
        <fullName evidence="2">Uncharacterized protein</fullName>
    </submittedName>
</protein>
<feature type="compositionally biased region" description="Low complexity" evidence="1">
    <location>
        <begin position="67"/>
        <end position="79"/>
    </location>
</feature>
<feature type="region of interest" description="Disordered" evidence="1">
    <location>
        <begin position="1"/>
        <end position="101"/>
    </location>
</feature>
<reference evidence="2" key="1">
    <citation type="submission" date="2020-03" db="EMBL/GenBank/DDBJ databases">
        <authorList>
            <person name="Weist P."/>
        </authorList>
    </citation>
    <scope>NUCLEOTIDE SEQUENCE</scope>
</reference>
<dbReference type="EMBL" id="CADEAL010001763">
    <property type="protein sequence ID" value="CAB1435335.1"/>
    <property type="molecule type" value="Genomic_DNA"/>
</dbReference>
<dbReference type="Proteomes" id="UP001153269">
    <property type="component" value="Unassembled WGS sequence"/>
</dbReference>
<gene>
    <name evidence="2" type="ORF">PLEPLA_LOCUS23418</name>
</gene>
<sequence>MPYHRHRKIDEAVSPPQKAGPVSPQPDYDTSWPVSPQPDDITVGPVHQQPNTHTSTTPAETPEFHCTTDNGNGSTTSSSADEKEYEEQFFSHPLPKQPLETECGTTAKNCKDVRCGQMKGMP</sequence>
<evidence type="ECO:0000313" key="3">
    <source>
        <dbReference type="Proteomes" id="UP001153269"/>
    </source>
</evidence>
<evidence type="ECO:0000313" key="2">
    <source>
        <dbReference type="EMBL" id="CAB1435335.1"/>
    </source>
</evidence>
<feature type="compositionally biased region" description="Polar residues" evidence="1">
    <location>
        <begin position="48"/>
        <end position="59"/>
    </location>
</feature>
<proteinExistence type="predicted"/>
<keyword evidence="3" id="KW-1185">Reference proteome</keyword>
<name>A0A9N7US84_PLEPL</name>
<evidence type="ECO:0000256" key="1">
    <source>
        <dbReference type="SAM" id="MobiDB-lite"/>
    </source>
</evidence>
<dbReference type="AlphaFoldDB" id="A0A9N7US84"/>